<name>A0A7V7PRV3_9HYPH</name>
<accession>A0A7V7PRV3</accession>
<reference evidence="2 3" key="1">
    <citation type="submission" date="2019-09" db="EMBL/GenBank/DDBJ databases">
        <title>YIM 132180 draft genome.</title>
        <authorList>
            <person name="Zhang K."/>
        </authorList>
    </citation>
    <scope>NUCLEOTIDE SEQUENCE [LARGE SCALE GENOMIC DNA]</scope>
    <source>
        <strain evidence="2 3">YIM 132180</strain>
    </source>
</reference>
<dbReference type="EMBL" id="VZDO01000002">
    <property type="protein sequence ID" value="KAB0681764.1"/>
    <property type="molecule type" value="Genomic_DNA"/>
</dbReference>
<evidence type="ECO:0000259" key="1">
    <source>
        <dbReference type="Pfam" id="PF02464"/>
    </source>
</evidence>
<gene>
    <name evidence="2" type="ORF">F6X38_02770</name>
</gene>
<comment type="caution">
    <text evidence="2">The sequence shown here is derived from an EMBL/GenBank/DDBJ whole genome shotgun (WGS) entry which is preliminary data.</text>
</comment>
<protein>
    <submittedName>
        <fullName evidence="2">Nicotinamide-nucleotide amidohydrolase family protein</fullName>
    </submittedName>
</protein>
<dbReference type="SUPFAM" id="SSF142433">
    <property type="entry name" value="CinA-like"/>
    <property type="match status" value="1"/>
</dbReference>
<sequence length="170" mass="17272">MIDERELNRRAARIVATYAASGMTIATAESCTGGMIAAQLTNVAGSSAVLDRGFVTYSNAAKTELLGVPADLIDRIGAVSKGVAQAMAEGALASARTTVAVAVTGIAGPGGGSETKPVGLVHFALARADGTRHEVCRFGPLSREEIRRLSVATAFDLLEEAAQAGDAGTP</sequence>
<dbReference type="NCBIfam" id="TIGR00199">
    <property type="entry name" value="PncC_domain"/>
    <property type="match status" value="1"/>
</dbReference>
<keyword evidence="3" id="KW-1185">Reference proteome</keyword>
<organism evidence="2 3">
    <name type="scientific">Plantimonas leprariae</name>
    <dbReference type="NCBI Taxonomy" id="2615207"/>
    <lineage>
        <taxon>Bacteria</taxon>
        <taxon>Pseudomonadati</taxon>
        <taxon>Pseudomonadota</taxon>
        <taxon>Alphaproteobacteria</taxon>
        <taxon>Hyphomicrobiales</taxon>
        <taxon>Aurantimonadaceae</taxon>
        <taxon>Plantimonas</taxon>
    </lineage>
</organism>
<dbReference type="Pfam" id="PF02464">
    <property type="entry name" value="CinA"/>
    <property type="match status" value="1"/>
</dbReference>
<dbReference type="AlphaFoldDB" id="A0A7V7PRV3"/>
<proteinExistence type="predicted"/>
<dbReference type="Gene3D" id="3.90.950.20">
    <property type="entry name" value="CinA-like"/>
    <property type="match status" value="1"/>
</dbReference>
<dbReference type="InterPro" id="IPR036653">
    <property type="entry name" value="CinA-like_C"/>
</dbReference>
<evidence type="ECO:0000313" key="3">
    <source>
        <dbReference type="Proteomes" id="UP000432089"/>
    </source>
</evidence>
<keyword evidence="2" id="KW-0378">Hydrolase</keyword>
<dbReference type="Proteomes" id="UP000432089">
    <property type="component" value="Unassembled WGS sequence"/>
</dbReference>
<dbReference type="InterPro" id="IPR008136">
    <property type="entry name" value="CinA_C"/>
</dbReference>
<dbReference type="GO" id="GO:0016787">
    <property type="term" value="F:hydrolase activity"/>
    <property type="evidence" value="ECO:0007669"/>
    <property type="project" value="UniProtKB-KW"/>
</dbReference>
<evidence type="ECO:0000313" key="2">
    <source>
        <dbReference type="EMBL" id="KAB0681764.1"/>
    </source>
</evidence>
<dbReference type="RefSeq" id="WP_150968024.1">
    <property type="nucleotide sequence ID" value="NZ_VZDO01000002.1"/>
</dbReference>
<feature type="domain" description="CinA C-terminal" evidence="1">
    <location>
        <begin position="11"/>
        <end position="160"/>
    </location>
</feature>